<comment type="caution">
    <text evidence="2">The sequence shown here is derived from an EMBL/GenBank/DDBJ whole genome shotgun (WGS) entry which is preliminary data.</text>
</comment>
<evidence type="ECO:0000256" key="1">
    <source>
        <dbReference type="SAM" id="Phobius"/>
    </source>
</evidence>
<keyword evidence="1" id="KW-0472">Membrane</keyword>
<evidence type="ECO:0000313" key="3">
    <source>
        <dbReference type="Proteomes" id="UP000178486"/>
    </source>
</evidence>
<evidence type="ECO:0000313" key="2">
    <source>
        <dbReference type="EMBL" id="OGK54438.1"/>
    </source>
</evidence>
<organism evidence="2 3">
    <name type="scientific">Candidatus Roizmanbacteria bacterium RIFCSPLOWO2_01_FULL_45_11</name>
    <dbReference type="NCBI Taxonomy" id="1802070"/>
    <lineage>
        <taxon>Bacteria</taxon>
        <taxon>Candidatus Roizmaniibacteriota</taxon>
    </lineage>
</organism>
<protein>
    <submittedName>
        <fullName evidence="2">Uncharacterized protein</fullName>
    </submittedName>
</protein>
<sequence length="255" mass="28765">MKKRPKKSRQNRVVWAVAGIIGLVVILAWAVSKWGSRTPLDNPTSYVRRTYDTTASGEHIAVLNSITDTELVPFRCTMQYINNGENTYFWRLTTQHDLFDQVEDAPFLAIIGAVDSSLPENRMLISGRFCETQNGMIYADYYTADRTSSYVERGYYNGSEVEGYLTSFDAKTGNHLPPIKFTTKKIWPYTGCKEPLQISTNGTVYLSCGVVEAYNAINTIYEINVPSATIVELQTCTYTRDSEVTKTCTLNKGQY</sequence>
<keyword evidence="1" id="KW-0812">Transmembrane</keyword>
<gene>
    <name evidence="2" type="ORF">A3B56_00025</name>
</gene>
<proteinExistence type="predicted"/>
<dbReference type="AlphaFoldDB" id="A0A1F7JFP5"/>
<dbReference type="Proteomes" id="UP000178486">
    <property type="component" value="Unassembled WGS sequence"/>
</dbReference>
<name>A0A1F7JFP5_9BACT</name>
<reference evidence="2 3" key="1">
    <citation type="journal article" date="2016" name="Nat. Commun.">
        <title>Thousands of microbial genomes shed light on interconnected biogeochemical processes in an aquifer system.</title>
        <authorList>
            <person name="Anantharaman K."/>
            <person name="Brown C.T."/>
            <person name="Hug L.A."/>
            <person name="Sharon I."/>
            <person name="Castelle C.J."/>
            <person name="Probst A.J."/>
            <person name="Thomas B.C."/>
            <person name="Singh A."/>
            <person name="Wilkins M.J."/>
            <person name="Karaoz U."/>
            <person name="Brodie E.L."/>
            <person name="Williams K.H."/>
            <person name="Hubbard S.S."/>
            <person name="Banfield J.F."/>
        </authorList>
    </citation>
    <scope>NUCLEOTIDE SEQUENCE [LARGE SCALE GENOMIC DNA]</scope>
</reference>
<keyword evidence="1" id="KW-1133">Transmembrane helix</keyword>
<accession>A0A1F7JFP5</accession>
<feature type="transmembrane region" description="Helical" evidence="1">
    <location>
        <begin position="12"/>
        <end position="31"/>
    </location>
</feature>
<dbReference type="EMBL" id="MGAU01000032">
    <property type="protein sequence ID" value="OGK54438.1"/>
    <property type="molecule type" value="Genomic_DNA"/>
</dbReference>